<comment type="caution">
    <text evidence="1">The sequence shown here is derived from an EMBL/GenBank/DDBJ whole genome shotgun (WGS) entry which is preliminary data.</text>
</comment>
<dbReference type="AlphaFoldDB" id="A0AAD3NLH4"/>
<name>A0AAD3NLH4_LATJO</name>
<proteinExistence type="predicted"/>
<sequence length="78" mass="9171">MDVDELKVSQDKFMAEVEREKYKVLHEDLEKLRTSYQEVNQRYEADVLTASPQADYLQRELENQIKTHKEVTGQALNG</sequence>
<dbReference type="EMBL" id="BRZM01002383">
    <property type="protein sequence ID" value="GLD74635.1"/>
    <property type="molecule type" value="Genomic_DNA"/>
</dbReference>
<accession>A0AAD3NLH4</accession>
<protein>
    <submittedName>
        <fullName evidence="1">Centriolin-like protein</fullName>
    </submittedName>
</protein>
<evidence type="ECO:0000313" key="1">
    <source>
        <dbReference type="EMBL" id="GLD74635.1"/>
    </source>
</evidence>
<dbReference type="Proteomes" id="UP001279410">
    <property type="component" value="Unassembled WGS sequence"/>
</dbReference>
<keyword evidence="2" id="KW-1185">Reference proteome</keyword>
<gene>
    <name evidence="1" type="ORF">AKAME5_002596700</name>
</gene>
<evidence type="ECO:0000313" key="2">
    <source>
        <dbReference type="Proteomes" id="UP001279410"/>
    </source>
</evidence>
<organism evidence="1 2">
    <name type="scientific">Lates japonicus</name>
    <name type="common">Japanese lates</name>
    <dbReference type="NCBI Taxonomy" id="270547"/>
    <lineage>
        <taxon>Eukaryota</taxon>
        <taxon>Metazoa</taxon>
        <taxon>Chordata</taxon>
        <taxon>Craniata</taxon>
        <taxon>Vertebrata</taxon>
        <taxon>Euteleostomi</taxon>
        <taxon>Actinopterygii</taxon>
        <taxon>Neopterygii</taxon>
        <taxon>Teleostei</taxon>
        <taxon>Neoteleostei</taxon>
        <taxon>Acanthomorphata</taxon>
        <taxon>Carangaria</taxon>
        <taxon>Carangaria incertae sedis</taxon>
        <taxon>Centropomidae</taxon>
        <taxon>Lates</taxon>
    </lineage>
</organism>
<reference evidence="1" key="1">
    <citation type="submission" date="2022-08" db="EMBL/GenBank/DDBJ databases">
        <title>Genome sequencing of akame (Lates japonicus).</title>
        <authorList>
            <person name="Hashiguchi Y."/>
            <person name="Takahashi H."/>
        </authorList>
    </citation>
    <scope>NUCLEOTIDE SEQUENCE</scope>
    <source>
        <strain evidence="1">Kochi</strain>
    </source>
</reference>